<keyword evidence="2" id="KW-0456">Lyase</keyword>
<feature type="compositionally biased region" description="Low complexity" evidence="1">
    <location>
        <begin position="598"/>
        <end position="621"/>
    </location>
</feature>
<feature type="region of interest" description="Disordered" evidence="1">
    <location>
        <begin position="598"/>
        <end position="625"/>
    </location>
</feature>
<organism evidence="2 3">
    <name type="scientific">Schizothecium vesticola</name>
    <dbReference type="NCBI Taxonomy" id="314040"/>
    <lineage>
        <taxon>Eukaryota</taxon>
        <taxon>Fungi</taxon>
        <taxon>Dikarya</taxon>
        <taxon>Ascomycota</taxon>
        <taxon>Pezizomycotina</taxon>
        <taxon>Sordariomycetes</taxon>
        <taxon>Sordariomycetidae</taxon>
        <taxon>Sordariales</taxon>
        <taxon>Schizotheciaceae</taxon>
        <taxon>Schizothecium</taxon>
    </lineage>
</organism>
<dbReference type="AlphaFoldDB" id="A0AA40EUF0"/>
<dbReference type="EMBL" id="JAUKUD010000004">
    <property type="protein sequence ID" value="KAK0745582.1"/>
    <property type="molecule type" value="Genomic_DNA"/>
</dbReference>
<dbReference type="GO" id="GO:0004650">
    <property type="term" value="F:polygalacturonase activity"/>
    <property type="evidence" value="ECO:0007669"/>
    <property type="project" value="InterPro"/>
</dbReference>
<sequence>MVCEVPVDEADWGDGQTDDSDALQRALYASQGKILFIDAGSYILTKTVVVPTGVRVVGETWSQLVASGPGFADVTQPMVMLRVGATPGQGGNVEMQDLIFTTKGPTAGAVLVEWNMAADAKGSAGMWDCHARIGGATGTDLTPDECPALRSGTAPNCNAASLMMHIKPGSSGYFENMWLWNSVYVARGLLVESTAPTWLYGTSSEHAVYYQYNFHNAANIFAGMIQTESSYYQPTPPPPAPFANAVGLFPGDPTYACAPNDEFSGCDESWGVIVRGCEDIFIAGAGLYSWFSTYTQECIAGQQCQKAMMLLEGNHASVRFQHLITIGVKYMAVMEGQGILAADNLNVDGHPFWSQISILDVASDGDQFNDVVWVDPDIWNQVEPTFSCVPPCRVRIPAYTGATSVIQFPLMTVSKDAWTSTITVPPLTLSSLGFDLVTLADNAAGGGLNRRSTEFGKIWPVPATTSNWPVVVYTGPDGKTSTASPTTAFPTPAPSIGPDAPAPANGAWPTRPLIALRAAVDPNQQIADMTKEYLCRHWTADPEHWDMARLNECPGFYGTGLTPGEIPIGGGWGWDVPEIVGVDGALGGGQNIFCDLPPRSTTTTATATRTSATPTATPSRADPSRNEMHCFGSGEPMSNARLQYGRRTACNNIEFQAQVQSGNRKRQSGGVELKGVFGNAGG</sequence>
<keyword evidence="3" id="KW-1185">Reference proteome</keyword>
<protein>
    <submittedName>
        <fullName evidence="2">Pectin lyase fold/virulence factor</fullName>
    </submittedName>
</protein>
<accession>A0AA40EUF0</accession>
<dbReference type="InterPro" id="IPR039279">
    <property type="entry name" value="QRT3-like"/>
</dbReference>
<name>A0AA40EUF0_9PEZI</name>
<dbReference type="SUPFAM" id="SSF51126">
    <property type="entry name" value="Pectin lyase-like"/>
    <property type="match status" value="1"/>
</dbReference>
<gene>
    <name evidence="2" type="ORF">B0T18DRAFT_463772</name>
</gene>
<evidence type="ECO:0000313" key="2">
    <source>
        <dbReference type="EMBL" id="KAK0745582.1"/>
    </source>
</evidence>
<dbReference type="Proteomes" id="UP001172155">
    <property type="component" value="Unassembled WGS sequence"/>
</dbReference>
<proteinExistence type="predicted"/>
<dbReference type="InterPro" id="IPR012334">
    <property type="entry name" value="Pectin_lyas_fold"/>
</dbReference>
<comment type="caution">
    <text evidence="2">The sequence shown here is derived from an EMBL/GenBank/DDBJ whole genome shotgun (WGS) entry which is preliminary data.</text>
</comment>
<dbReference type="GO" id="GO:0016829">
    <property type="term" value="F:lyase activity"/>
    <property type="evidence" value="ECO:0007669"/>
    <property type="project" value="UniProtKB-KW"/>
</dbReference>
<dbReference type="PANTHER" id="PTHR33928">
    <property type="entry name" value="POLYGALACTURONASE QRT3"/>
    <property type="match status" value="1"/>
</dbReference>
<reference evidence="2" key="1">
    <citation type="submission" date="2023-06" db="EMBL/GenBank/DDBJ databases">
        <title>Genome-scale phylogeny and comparative genomics of the fungal order Sordariales.</title>
        <authorList>
            <consortium name="Lawrence Berkeley National Laboratory"/>
            <person name="Hensen N."/>
            <person name="Bonometti L."/>
            <person name="Westerberg I."/>
            <person name="Brannstrom I.O."/>
            <person name="Guillou S."/>
            <person name="Cros-Aarteil S."/>
            <person name="Calhoun S."/>
            <person name="Haridas S."/>
            <person name="Kuo A."/>
            <person name="Mondo S."/>
            <person name="Pangilinan J."/>
            <person name="Riley R."/>
            <person name="LaButti K."/>
            <person name="Andreopoulos B."/>
            <person name="Lipzen A."/>
            <person name="Chen C."/>
            <person name="Yanf M."/>
            <person name="Daum C."/>
            <person name="Ng V."/>
            <person name="Clum A."/>
            <person name="Steindorff A."/>
            <person name="Ohm R."/>
            <person name="Martin F."/>
            <person name="Silar P."/>
            <person name="Natvig D."/>
            <person name="Lalanne C."/>
            <person name="Gautier V."/>
            <person name="Ament-velasquez S.L."/>
            <person name="Kruys A."/>
            <person name="Hutchinson M.I."/>
            <person name="Powell A.J."/>
            <person name="Barry K."/>
            <person name="Miller A.N."/>
            <person name="Grigoriev I.V."/>
            <person name="Debuchy R."/>
            <person name="Gladieux P."/>
            <person name="Thoren M.H."/>
            <person name="Johannesson H."/>
        </authorList>
    </citation>
    <scope>NUCLEOTIDE SEQUENCE</scope>
    <source>
        <strain evidence="2">SMH3187-1</strain>
    </source>
</reference>
<evidence type="ECO:0000313" key="3">
    <source>
        <dbReference type="Proteomes" id="UP001172155"/>
    </source>
</evidence>
<feature type="region of interest" description="Disordered" evidence="1">
    <location>
        <begin position="661"/>
        <end position="682"/>
    </location>
</feature>
<evidence type="ECO:0000256" key="1">
    <source>
        <dbReference type="SAM" id="MobiDB-lite"/>
    </source>
</evidence>
<dbReference type="InterPro" id="IPR011050">
    <property type="entry name" value="Pectin_lyase_fold/virulence"/>
</dbReference>
<dbReference type="PANTHER" id="PTHR33928:SF2">
    <property type="entry name" value="PECTATE LYASE SUPERFAMILY PROTEIN DOMAIN-CONTAINING PROTEIN-RELATED"/>
    <property type="match status" value="1"/>
</dbReference>
<dbReference type="Gene3D" id="2.160.20.10">
    <property type="entry name" value="Single-stranded right-handed beta-helix, Pectin lyase-like"/>
    <property type="match status" value="1"/>
</dbReference>